<name>A0ACB8QAL4_9AGAM</name>
<sequence length="248" mass="27267">MRIKRHKSSPSTSATTSAQPMSESLHVADKAGTTAPTTPKYWALEYSQAMRGILYRHLESDTRLSQSELDELFALHVAVTAGVIKTPDASMDLGNAPELSTVQKSAVTDNGGIGDNWCRKRVFRATFEIEEKHSRDTPKAPTLYSEHLSAVIAIDTAPFLSRLPPSPFIRAFCFIPLRSSSVIRASCTFIAWIYHFNSTLVTRISHFSPALVARTFKYASAAQISPTGISRTTFFCIIELIITCAPAP</sequence>
<reference evidence="1" key="1">
    <citation type="submission" date="2021-02" db="EMBL/GenBank/DDBJ databases">
        <authorList>
            <consortium name="DOE Joint Genome Institute"/>
            <person name="Ahrendt S."/>
            <person name="Looney B.P."/>
            <person name="Miyauchi S."/>
            <person name="Morin E."/>
            <person name="Drula E."/>
            <person name="Courty P.E."/>
            <person name="Chicoki N."/>
            <person name="Fauchery L."/>
            <person name="Kohler A."/>
            <person name="Kuo A."/>
            <person name="Labutti K."/>
            <person name="Pangilinan J."/>
            <person name="Lipzen A."/>
            <person name="Riley R."/>
            <person name="Andreopoulos W."/>
            <person name="He G."/>
            <person name="Johnson J."/>
            <person name="Barry K.W."/>
            <person name="Grigoriev I.V."/>
            <person name="Nagy L."/>
            <person name="Hibbett D."/>
            <person name="Henrissat B."/>
            <person name="Matheny P.B."/>
            <person name="Labbe J."/>
            <person name="Martin F."/>
        </authorList>
    </citation>
    <scope>NUCLEOTIDE SEQUENCE</scope>
    <source>
        <strain evidence="1">EC-137</strain>
    </source>
</reference>
<evidence type="ECO:0000313" key="1">
    <source>
        <dbReference type="EMBL" id="KAI0028640.1"/>
    </source>
</evidence>
<organism evidence="1 2">
    <name type="scientific">Vararia minispora EC-137</name>
    <dbReference type="NCBI Taxonomy" id="1314806"/>
    <lineage>
        <taxon>Eukaryota</taxon>
        <taxon>Fungi</taxon>
        <taxon>Dikarya</taxon>
        <taxon>Basidiomycota</taxon>
        <taxon>Agaricomycotina</taxon>
        <taxon>Agaricomycetes</taxon>
        <taxon>Russulales</taxon>
        <taxon>Lachnocladiaceae</taxon>
        <taxon>Vararia</taxon>
    </lineage>
</organism>
<protein>
    <submittedName>
        <fullName evidence="1">Uncharacterized protein</fullName>
    </submittedName>
</protein>
<accession>A0ACB8QAL4</accession>
<dbReference type="EMBL" id="MU273734">
    <property type="protein sequence ID" value="KAI0028640.1"/>
    <property type="molecule type" value="Genomic_DNA"/>
</dbReference>
<keyword evidence="2" id="KW-1185">Reference proteome</keyword>
<dbReference type="Proteomes" id="UP000814128">
    <property type="component" value="Unassembled WGS sequence"/>
</dbReference>
<proteinExistence type="predicted"/>
<comment type="caution">
    <text evidence="1">The sequence shown here is derived from an EMBL/GenBank/DDBJ whole genome shotgun (WGS) entry which is preliminary data.</text>
</comment>
<evidence type="ECO:0000313" key="2">
    <source>
        <dbReference type="Proteomes" id="UP000814128"/>
    </source>
</evidence>
<reference evidence="1" key="2">
    <citation type="journal article" date="2022" name="New Phytol.">
        <title>Evolutionary transition to the ectomycorrhizal habit in the genomes of a hyperdiverse lineage of mushroom-forming fungi.</title>
        <authorList>
            <person name="Looney B."/>
            <person name="Miyauchi S."/>
            <person name="Morin E."/>
            <person name="Drula E."/>
            <person name="Courty P.E."/>
            <person name="Kohler A."/>
            <person name="Kuo A."/>
            <person name="LaButti K."/>
            <person name="Pangilinan J."/>
            <person name="Lipzen A."/>
            <person name="Riley R."/>
            <person name="Andreopoulos W."/>
            <person name="He G."/>
            <person name="Johnson J."/>
            <person name="Nolan M."/>
            <person name="Tritt A."/>
            <person name="Barry K.W."/>
            <person name="Grigoriev I.V."/>
            <person name="Nagy L.G."/>
            <person name="Hibbett D."/>
            <person name="Henrissat B."/>
            <person name="Matheny P.B."/>
            <person name="Labbe J."/>
            <person name="Martin F.M."/>
        </authorList>
    </citation>
    <scope>NUCLEOTIDE SEQUENCE</scope>
    <source>
        <strain evidence="1">EC-137</strain>
    </source>
</reference>
<gene>
    <name evidence="1" type="ORF">K488DRAFT_89543</name>
</gene>